<dbReference type="STRING" id="272562.CA_C1866"/>
<keyword evidence="2" id="KW-1185">Reference proteome</keyword>
<evidence type="ECO:0000313" key="1">
    <source>
        <dbReference type="EMBL" id="AAK79830.1"/>
    </source>
</evidence>
<reference evidence="1 2" key="1">
    <citation type="journal article" date="2001" name="J. Bacteriol.">
        <title>Genome sequence and comparative analysis of the solvent-producing bacterium Clostridium acetobutylicum.</title>
        <authorList>
            <person name="Nolling J."/>
            <person name="Breton G."/>
            <person name="Omelchenko M.V."/>
            <person name="Makarova K.S."/>
            <person name="Zeng Q."/>
            <person name="Gibson R."/>
            <person name="Lee H.M."/>
            <person name="Dubois J."/>
            <person name="Qiu D."/>
            <person name="Hitti J."/>
            <person name="Wolf Y.I."/>
            <person name="Tatusov R.L."/>
            <person name="Sabathe F."/>
            <person name="Doucette-Stamm L."/>
            <person name="Soucaille P."/>
            <person name="Daly M.J."/>
            <person name="Bennett G.N."/>
            <person name="Koonin E.V."/>
            <person name="Smith D.R."/>
        </authorList>
    </citation>
    <scope>NUCLEOTIDE SEQUENCE [LARGE SCALE GENOMIC DNA]</scope>
    <source>
        <strain evidence="2">ATCC 824 / DSM 792 / JCM 1419 / LMG 5710 / VKM B-1787</strain>
    </source>
</reference>
<dbReference type="PIR" id="C97130">
    <property type="entry name" value="C97130"/>
</dbReference>
<gene>
    <name evidence="1" type="ordered locus">CA_C1866</name>
</gene>
<proteinExistence type="predicted"/>
<accession>Q97HZ0</accession>
<name>Q97HZ0_CLOAB</name>
<protein>
    <submittedName>
        <fullName evidence="1">4-Cys ferredoxin</fullName>
    </submittedName>
</protein>
<dbReference type="Proteomes" id="UP000000814">
    <property type="component" value="Chromosome"/>
</dbReference>
<dbReference type="OrthoDB" id="2181at2"/>
<organism evidence="1 2">
    <name type="scientific">Clostridium acetobutylicum (strain ATCC 824 / DSM 792 / JCM 1419 / IAM 19013 / LMG 5710 / NBRC 13948 / NRRL B-527 / VKM B-1787 / 2291 / W)</name>
    <dbReference type="NCBI Taxonomy" id="272562"/>
    <lineage>
        <taxon>Bacteria</taxon>
        <taxon>Bacillati</taxon>
        <taxon>Bacillota</taxon>
        <taxon>Clostridia</taxon>
        <taxon>Eubacteriales</taxon>
        <taxon>Clostridiaceae</taxon>
        <taxon>Clostridium</taxon>
    </lineage>
</organism>
<dbReference type="KEGG" id="cac:CA_C1866"/>
<dbReference type="HOGENOM" id="CLU_1710064_0_0_9"/>
<sequence length="146" mass="15881">MKKTQNKLEGIFLSDGSYVEGDVFIEATGSTGPMGNCLKYGNGCSMCILRCPSFGPRVSISQRSGIDDLRGEREDDIPGAFSGSCKISKESLSPEIVKELDEKGVVILKVPPEDINLDKLKLKVCQQYALKEFAENVILLDTGDAM</sequence>
<dbReference type="AlphaFoldDB" id="Q97HZ0"/>
<evidence type="ECO:0000313" key="2">
    <source>
        <dbReference type="Proteomes" id="UP000000814"/>
    </source>
</evidence>
<dbReference type="EMBL" id="AE001437">
    <property type="protein sequence ID" value="AAK79830.1"/>
    <property type="molecule type" value="Genomic_DNA"/>
</dbReference>
<dbReference type="PATRIC" id="fig|272562.8.peg.2070"/>
<dbReference type="eggNOG" id="COG1206">
    <property type="taxonomic scope" value="Bacteria"/>
</dbReference>